<organism evidence="7 8">
    <name type="scientific">Curvibacter microcysteis</name>
    <dbReference type="NCBI Taxonomy" id="3026419"/>
    <lineage>
        <taxon>Bacteria</taxon>
        <taxon>Pseudomonadati</taxon>
        <taxon>Pseudomonadota</taxon>
        <taxon>Betaproteobacteria</taxon>
        <taxon>Burkholderiales</taxon>
        <taxon>Comamonadaceae</taxon>
        <taxon>Curvibacter</taxon>
    </lineage>
</organism>
<evidence type="ECO:0000313" key="7">
    <source>
        <dbReference type="EMBL" id="MDD0816709.1"/>
    </source>
</evidence>
<evidence type="ECO:0000256" key="5">
    <source>
        <dbReference type="ARBA" id="ARBA00023136"/>
    </source>
</evidence>
<dbReference type="PANTHER" id="PTHR21716">
    <property type="entry name" value="TRANSMEMBRANE PROTEIN"/>
    <property type="match status" value="1"/>
</dbReference>
<evidence type="ECO:0000256" key="2">
    <source>
        <dbReference type="ARBA" id="ARBA00009773"/>
    </source>
</evidence>
<evidence type="ECO:0000256" key="6">
    <source>
        <dbReference type="SAM" id="Phobius"/>
    </source>
</evidence>
<keyword evidence="5 6" id="KW-0472">Membrane</keyword>
<feature type="transmembrane region" description="Helical" evidence="6">
    <location>
        <begin position="152"/>
        <end position="175"/>
    </location>
</feature>
<feature type="transmembrane region" description="Helical" evidence="6">
    <location>
        <begin position="216"/>
        <end position="235"/>
    </location>
</feature>
<feature type="transmembrane region" description="Helical" evidence="6">
    <location>
        <begin position="241"/>
        <end position="265"/>
    </location>
</feature>
<dbReference type="EMBL" id="JAQSIO010000009">
    <property type="protein sequence ID" value="MDD0816709.1"/>
    <property type="molecule type" value="Genomic_DNA"/>
</dbReference>
<comment type="caution">
    <text evidence="7">The sequence shown here is derived from an EMBL/GenBank/DDBJ whole genome shotgun (WGS) entry which is preliminary data.</text>
</comment>
<dbReference type="InterPro" id="IPR002549">
    <property type="entry name" value="AI-2E-like"/>
</dbReference>
<dbReference type="PANTHER" id="PTHR21716:SF64">
    <property type="entry name" value="AI-2 TRANSPORT PROTEIN TQSA"/>
    <property type="match status" value="1"/>
</dbReference>
<sequence length="356" mass="38285">MHFSTTQKRAATWAALGVALLLLLSLLKPVLAPFVVAAVLAYALTPLVNWLDDLGRGRLPRLAAVLIVEVVFLIAVLSLLTLLLPILIKELPLMREQVPLLFDRLNGLIKPLAAQFGFKLSVDLGSLKTLVLKYLNTNAEDMVASVLSSLKLGGSVALAVLGNAVLIPVALFYLLMDWDRFVSRFVELVPPRLREGYDSFVNEADGVLGQYLRGQLLVMLLLAVFYSAGLALFGLELAVPIGIFTGLAVFVPYLGFGLGLVMALVSGFLQFASVKALVMVAVVYGCGQFVESFILTPRLVGERIGLHPLVVIFALLAFGQVLGFVGVLIALPASAVLLVAIRRVRAGYLGSRLYTG</sequence>
<keyword evidence="3 6" id="KW-0812">Transmembrane</keyword>
<protein>
    <submittedName>
        <fullName evidence="7">AI-2E family transporter</fullName>
    </submittedName>
</protein>
<name>A0ABT5ML57_9BURK</name>
<evidence type="ECO:0000256" key="3">
    <source>
        <dbReference type="ARBA" id="ARBA00022692"/>
    </source>
</evidence>
<keyword evidence="4 6" id="KW-1133">Transmembrane helix</keyword>
<feature type="transmembrane region" description="Helical" evidence="6">
    <location>
        <begin position="277"/>
        <end position="296"/>
    </location>
</feature>
<evidence type="ECO:0000256" key="4">
    <source>
        <dbReference type="ARBA" id="ARBA00022989"/>
    </source>
</evidence>
<reference evidence="7 8" key="1">
    <citation type="submission" date="2023-02" db="EMBL/GenBank/DDBJ databases">
        <title>Bacterial whole genome sequence for Curvibacter sp. HBC28.</title>
        <authorList>
            <person name="Le V."/>
            <person name="Ko S.-R."/>
            <person name="Ahn C.-Y."/>
            <person name="Oh H.-M."/>
        </authorList>
    </citation>
    <scope>NUCLEOTIDE SEQUENCE [LARGE SCALE GENOMIC DNA]</scope>
    <source>
        <strain evidence="7 8">HBC28</strain>
    </source>
</reference>
<evidence type="ECO:0000256" key="1">
    <source>
        <dbReference type="ARBA" id="ARBA00004141"/>
    </source>
</evidence>
<feature type="transmembrane region" description="Helical" evidence="6">
    <location>
        <begin position="308"/>
        <end position="341"/>
    </location>
</feature>
<comment type="similarity">
    <text evidence="2">Belongs to the autoinducer-2 exporter (AI-2E) (TC 2.A.86) family.</text>
</comment>
<gene>
    <name evidence="7" type="ORF">PSQ39_18865</name>
</gene>
<comment type="subcellular location">
    <subcellularLocation>
        <location evidence="1">Membrane</location>
        <topology evidence="1">Multi-pass membrane protein</topology>
    </subcellularLocation>
</comment>
<evidence type="ECO:0000313" key="8">
    <source>
        <dbReference type="Proteomes" id="UP001528672"/>
    </source>
</evidence>
<keyword evidence="8" id="KW-1185">Reference proteome</keyword>
<accession>A0ABT5ML57</accession>
<feature type="transmembrane region" description="Helical" evidence="6">
    <location>
        <begin position="10"/>
        <end position="27"/>
    </location>
</feature>
<feature type="transmembrane region" description="Helical" evidence="6">
    <location>
        <begin position="33"/>
        <end position="51"/>
    </location>
</feature>
<dbReference type="Pfam" id="PF01594">
    <property type="entry name" value="AI-2E_transport"/>
    <property type="match status" value="1"/>
</dbReference>
<dbReference type="Proteomes" id="UP001528672">
    <property type="component" value="Unassembled WGS sequence"/>
</dbReference>
<feature type="transmembrane region" description="Helical" evidence="6">
    <location>
        <begin position="63"/>
        <end position="88"/>
    </location>
</feature>
<proteinExistence type="inferred from homology"/>
<dbReference type="RefSeq" id="WP_273928723.1">
    <property type="nucleotide sequence ID" value="NZ_JAQSIO010000009.1"/>
</dbReference>